<keyword evidence="1" id="KW-1133">Transmembrane helix</keyword>
<name>A0A7Y6M4Y7_9ACTN</name>
<organism evidence="2 3">
    <name type="scientific">Nonomuraea montanisoli</name>
    <dbReference type="NCBI Taxonomy" id="2741721"/>
    <lineage>
        <taxon>Bacteria</taxon>
        <taxon>Bacillati</taxon>
        <taxon>Actinomycetota</taxon>
        <taxon>Actinomycetes</taxon>
        <taxon>Streptosporangiales</taxon>
        <taxon>Streptosporangiaceae</taxon>
        <taxon>Nonomuraea</taxon>
    </lineage>
</organism>
<reference evidence="2 3" key="1">
    <citation type="submission" date="2020-06" db="EMBL/GenBank/DDBJ databases">
        <title>Nonomuraea sp. SMC257, a novel actinomycete isolated from soil.</title>
        <authorList>
            <person name="Chanama M."/>
        </authorList>
    </citation>
    <scope>NUCLEOTIDE SEQUENCE [LARGE SCALE GENOMIC DNA]</scope>
    <source>
        <strain evidence="2 3">SMC257</strain>
    </source>
</reference>
<gene>
    <name evidence="2" type="ORF">HTZ77_25795</name>
</gene>
<keyword evidence="1" id="KW-0472">Membrane</keyword>
<accession>A0A7Y6M4Y7</accession>
<keyword evidence="3" id="KW-1185">Reference proteome</keyword>
<feature type="transmembrane region" description="Helical" evidence="1">
    <location>
        <begin position="77"/>
        <end position="98"/>
    </location>
</feature>
<dbReference type="EMBL" id="JABWGN010000010">
    <property type="protein sequence ID" value="NUW34817.1"/>
    <property type="molecule type" value="Genomic_DNA"/>
</dbReference>
<evidence type="ECO:0000313" key="3">
    <source>
        <dbReference type="Proteomes" id="UP000586042"/>
    </source>
</evidence>
<dbReference type="Proteomes" id="UP000586042">
    <property type="component" value="Unassembled WGS sequence"/>
</dbReference>
<evidence type="ECO:0000313" key="2">
    <source>
        <dbReference type="EMBL" id="NUW34817.1"/>
    </source>
</evidence>
<dbReference type="AlphaFoldDB" id="A0A7Y6M4Y7"/>
<feature type="transmembrane region" description="Helical" evidence="1">
    <location>
        <begin position="127"/>
        <end position="150"/>
    </location>
</feature>
<evidence type="ECO:0000256" key="1">
    <source>
        <dbReference type="SAM" id="Phobius"/>
    </source>
</evidence>
<comment type="caution">
    <text evidence="2">The sequence shown here is derived from an EMBL/GenBank/DDBJ whole genome shotgun (WGS) entry which is preliminary data.</text>
</comment>
<sequence>MLRLLPPEELAWWGNDILARAEMHLPPSDPRRIKLKERLGSDGKLNAGDRYLAISVLQAANIADQLEKARVRSFRNIITITTAVLTLIALTLGVIGLADPTLIKLCFNDPQTGPACPIGSRPVKWDILIVELMGLSAAALVGAIGLRLIYGTSTPFTLPIVLAFLKLPAGAISAVIGLLLIQGRFIPGLSNLDTSAQILGWAAVFGAAQQAITRLVDAQGQKILSSVGDPAPEPPTASPVKVTT</sequence>
<proteinExistence type="predicted"/>
<keyword evidence="1" id="KW-0812">Transmembrane</keyword>
<feature type="transmembrane region" description="Helical" evidence="1">
    <location>
        <begin position="156"/>
        <end position="181"/>
    </location>
</feature>
<protein>
    <submittedName>
        <fullName evidence="2">Uncharacterized protein</fullName>
    </submittedName>
</protein>